<gene>
    <name evidence="2" type="ORF">H4W80_005709</name>
</gene>
<protein>
    <submittedName>
        <fullName evidence="2">Uncharacterized protein</fullName>
    </submittedName>
</protein>
<evidence type="ECO:0000256" key="1">
    <source>
        <dbReference type="SAM" id="MobiDB-lite"/>
    </source>
</evidence>
<name>A0ABR9M3E2_9ACTN</name>
<sequence length="56" mass="5763">MDGGERAVAPVDNRRSGVPAEAVLLYSERGAGHAGGKRSQGVGGRTMDDPRRLGDG</sequence>
<feature type="compositionally biased region" description="Basic and acidic residues" evidence="1">
    <location>
        <begin position="46"/>
        <end position="56"/>
    </location>
</feature>
<keyword evidence="3" id="KW-1185">Reference proteome</keyword>
<evidence type="ECO:0000313" key="2">
    <source>
        <dbReference type="EMBL" id="MBE1587451.1"/>
    </source>
</evidence>
<feature type="region of interest" description="Disordered" evidence="1">
    <location>
        <begin position="29"/>
        <end position="56"/>
    </location>
</feature>
<comment type="caution">
    <text evidence="2">The sequence shown here is derived from an EMBL/GenBank/DDBJ whole genome shotgun (WGS) entry which is preliminary data.</text>
</comment>
<dbReference type="EMBL" id="JADBEK010000001">
    <property type="protein sequence ID" value="MBE1587451.1"/>
    <property type="molecule type" value="Genomic_DNA"/>
</dbReference>
<evidence type="ECO:0000313" key="3">
    <source>
        <dbReference type="Proteomes" id="UP000633509"/>
    </source>
</evidence>
<accession>A0ABR9M3E2</accession>
<dbReference type="Proteomes" id="UP000633509">
    <property type="component" value="Unassembled WGS sequence"/>
</dbReference>
<proteinExistence type="predicted"/>
<reference evidence="2 3" key="1">
    <citation type="submission" date="2020-10" db="EMBL/GenBank/DDBJ databases">
        <title>Sequencing the genomes of 1000 actinobacteria strains.</title>
        <authorList>
            <person name="Klenk H.-P."/>
        </authorList>
    </citation>
    <scope>NUCLEOTIDE SEQUENCE [LARGE SCALE GENOMIC DNA]</scope>
    <source>
        <strain evidence="2 3">DSM 43173</strain>
    </source>
</reference>
<organism evidence="2 3">
    <name type="scientific">Nonomuraea angiospora</name>
    <dbReference type="NCBI Taxonomy" id="46172"/>
    <lineage>
        <taxon>Bacteria</taxon>
        <taxon>Bacillati</taxon>
        <taxon>Actinomycetota</taxon>
        <taxon>Actinomycetes</taxon>
        <taxon>Streptosporangiales</taxon>
        <taxon>Streptosporangiaceae</taxon>
        <taxon>Nonomuraea</taxon>
    </lineage>
</organism>